<evidence type="ECO:0000313" key="5">
    <source>
        <dbReference type="Proteomes" id="UP000199228"/>
    </source>
</evidence>
<dbReference type="AlphaFoldDB" id="A0A1G6AVA9"/>
<dbReference type="Proteomes" id="UP000199228">
    <property type="component" value="Unassembled WGS sequence"/>
</dbReference>
<evidence type="ECO:0000313" key="4">
    <source>
        <dbReference type="EMBL" id="SDB12203.1"/>
    </source>
</evidence>
<dbReference type="RefSeq" id="WP_090172711.1">
    <property type="nucleotide sequence ID" value="NZ_FMXR01000007.1"/>
</dbReference>
<keyword evidence="4" id="KW-0378">Hydrolase</keyword>
<evidence type="ECO:0000256" key="1">
    <source>
        <dbReference type="SAM" id="MobiDB-lite"/>
    </source>
</evidence>
<feature type="domain" description="BD-FAE-like" evidence="3">
    <location>
        <begin position="88"/>
        <end position="221"/>
    </location>
</feature>
<keyword evidence="2" id="KW-0732">Signal</keyword>
<dbReference type="SUPFAM" id="SSF53474">
    <property type="entry name" value="alpha/beta-Hydrolases"/>
    <property type="match status" value="1"/>
</dbReference>
<gene>
    <name evidence="4" type="ORF">SAMN02910417_00918</name>
</gene>
<sequence length="742" mass="79791">MKNTKLWKSVLPAALSVAMVCTGAAPVLATTGQEDDALSISDATTNDLTVSLDSQSLNVKEYIDAYVANPTDVCGTGTNWDGVDQAVDIYVPENATEDSAVLLCVNNAGWQADAWSGRTVQMTNSSEYVSTNDSDIIGAALKRGMIIVSYGCRSRNDNPDSDGNYISHAPATMTDTKAVIRYLRANAEEIGAGDMDKIVVTGTSGGGALTTIIASSGNSSDYYESLYEIGAAGIEKTSDGEYVSTIGDDVFGAIAYCPINDLREADAAYEWTYGSTRQTMISEGTAEFQNAFTESYTAEDMMKASSALADQYSDYVDGLGLALDDGTPLTSDNLEDAIVGLLEDEITESIEEVGSEQMTTDSTAAPTRANTTSQYTSGSDNWTPWLTINEDGSYDFDYDQYLYWIGRNVKLKVACAFSNKGLGIAQQNEDSLYGSTSVAYSPYEFYSWNNDATLGNGVGLDDTGLSFDRYLKTKAGKTLAAQLRMTTPISYLTDDSGSDAGESAKYWYVRHGMADRDTSFALQTILRYALTNDDSIEDVNFEFAWLKPHSGNYDVQEAMTWLDASIAEADAPTSIEGAEVTLAKDSYTYDGKKKTPNVVVTLADGTVLDEDDYDVTYTKNTNVGTATVTITGKGDYTGTVTATFKITKAKQTIKHSSKTSYTYSRSKVSKAKQTIKIGASAKGKVTYSVSYPTGKKGNVTVKNGKIVIKKNAAAGTYKVKVKAAATTNYKAATVTIKIKIKK</sequence>
<evidence type="ECO:0000259" key="3">
    <source>
        <dbReference type="Pfam" id="PF20434"/>
    </source>
</evidence>
<feature type="region of interest" description="Disordered" evidence="1">
    <location>
        <begin position="353"/>
        <end position="376"/>
    </location>
</feature>
<feature type="compositionally biased region" description="Polar residues" evidence="1">
    <location>
        <begin position="356"/>
        <end position="376"/>
    </location>
</feature>
<feature type="chain" id="PRO_5011683320" evidence="2">
    <location>
        <begin position="30"/>
        <end position="742"/>
    </location>
</feature>
<dbReference type="GO" id="GO:0016787">
    <property type="term" value="F:hydrolase activity"/>
    <property type="evidence" value="ECO:0007669"/>
    <property type="project" value="UniProtKB-KW"/>
</dbReference>
<accession>A0A1G6AVA9</accession>
<proteinExistence type="predicted"/>
<dbReference type="InterPro" id="IPR029058">
    <property type="entry name" value="AB_hydrolase_fold"/>
</dbReference>
<keyword evidence="5" id="KW-1185">Reference proteome</keyword>
<evidence type="ECO:0000256" key="2">
    <source>
        <dbReference type="SAM" id="SignalP"/>
    </source>
</evidence>
<dbReference type="InterPro" id="IPR049492">
    <property type="entry name" value="BD-FAE-like_dom"/>
</dbReference>
<dbReference type="OrthoDB" id="9783944at2"/>
<reference evidence="4 5" key="1">
    <citation type="submission" date="2016-10" db="EMBL/GenBank/DDBJ databases">
        <authorList>
            <person name="de Groot N.N."/>
        </authorList>
    </citation>
    <scope>NUCLEOTIDE SEQUENCE [LARGE SCALE GENOMIC DNA]</scope>
    <source>
        <strain evidence="4 5">DSM 3217</strain>
    </source>
</reference>
<feature type="signal peptide" evidence="2">
    <location>
        <begin position="1"/>
        <end position="29"/>
    </location>
</feature>
<dbReference type="EMBL" id="FMXR01000007">
    <property type="protein sequence ID" value="SDB12203.1"/>
    <property type="molecule type" value="Genomic_DNA"/>
</dbReference>
<protein>
    <submittedName>
        <fullName evidence="4">Alpha/beta hydrolase fold</fullName>
    </submittedName>
</protein>
<dbReference type="STRING" id="1732.SAMN02910417_00918"/>
<name>A0A1G6AVA9_EUBOX</name>
<dbReference type="Pfam" id="PF20434">
    <property type="entry name" value="BD-FAE"/>
    <property type="match status" value="1"/>
</dbReference>
<dbReference type="Gene3D" id="3.40.50.1820">
    <property type="entry name" value="alpha/beta hydrolase"/>
    <property type="match status" value="1"/>
</dbReference>
<organism evidence="4 5">
    <name type="scientific">Eubacterium oxidoreducens</name>
    <dbReference type="NCBI Taxonomy" id="1732"/>
    <lineage>
        <taxon>Bacteria</taxon>
        <taxon>Bacillati</taxon>
        <taxon>Bacillota</taxon>
        <taxon>Clostridia</taxon>
        <taxon>Eubacteriales</taxon>
        <taxon>Eubacteriaceae</taxon>
        <taxon>Eubacterium</taxon>
    </lineage>
</organism>